<keyword evidence="2" id="KW-0131">Cell cycle</keyword>
<evidence type="ECO:0000313" key="2">
    <source>
        <dbReference type="EMBL" id="GGF82009.1"/>
    </source>
</evidence>
<protein>
    <submittedName>
        <fullName evidence="2">Cell division protein DedD</fullName>
    </submittedName>
</protein>
<dbReference type="AlphaFoldDB" id="A0A917CAK5"/>
<accession>A0A917CAK5</accession>
<proteinExistence type="predicted"/>
<organism evidence="2 3">
    <name type="scientific">Arenimonas maotaiensis</name>
    <dbReference type="NCBI Taxonomy" id="1446479"/>
    <lineage>
        <taxon>Bacteria</taxon>
        <taxon>Pseudomonadati</taxon>
        <taxon>Pseudomonadota</taxon>
        <taxon>Gammaproteobacteria</taxon>
        <taxon>Lysobacterales</taxon>
        <taxon>Lysobacteraceae</taxon>
        <taxon>Arenimonas</taxon>
    </lineage>
</organism>
<dbReference type="Proteomes" id="UP000632858">
    <property type="component" value="Unassembled WGS sequence"/>
</dbReference>
<comment type="caution">
    <text evidence="2">The sequence shown here is derived from an EMBL/GenBank/DDBJ whole genome shotgun (WGS) entry which is preliminary data.</text>
</comment>
<gene>
    <name evidence="2" type="ORF">GCM10010960_00080</name>
</gene>
<reference evidence="2" key="2">
    <citation type="submission" date="2020-09" db="EMBL/GenBank/DDBJ databases">
        <authorList>
            <person name="Sun Q."/>
            <person name="Zhou Y."/>
        </authorList>
    </citation>
    <scope>NUCLEOTIDE SEQUENCE</scope>
    <source>
        <strain evidence="2">CGMCC 1.12726</strain>
    </source>
</reference>
<evidence type="ECO:0000259" key="1">
    <source>
        <dbReference type="Pfam" id="PF06844"/>
    </source>
</evidence>
<reference evidence="2" key="1">
    <citation type="journal article" date="2014" name="Int. J. Syst. Evol. Microbiol.">
        <title>Complete genome sequence of Corynebacterium casei LMG S-19264T (=DSM 44701T), isolated from a smear-ripened cheese.</title>
        <authorList>
            <consortium name="US DOE Joint Genome Institute (JGI-PGF)"/>
            <person name="Walter F."/>
            <person name="Albersmeier A."/>
            <person name="Kalinowski J."/>
            <person name="Ruckert C."/>
        </authorList>
    </citation>
    <scope>NUCLEOTIDE SEQUENCE</scope>
    <source>
        <strain evidence="2">CGMCC 1.12726</strain>
    </source>
</reference>
<dbReference type="Pfam" id="PF06844">
    <property type="entry name" value="DUF1244"/>
    <property type="match status" value="1"/>
</dbReference>
<evidence type="ECO:0000313" key="3">
    <source>
        <dbReference type="Proteomes" id="UP000632858"/>
    </source>
</evidence>
<feature type="domain" description="SMc04008-like" evidence="1">
    <location>
        <begin position="29"/>
        <end position="94"/>
    </location>
</feature>
<dbReference type="EMBL" id="BMFO01000001">
    <property type="protein sequence ID" value="GGF82009.1"/>
    <property type="molecule type" value="Genomic_DNA"/>
</dbReference>
<keyword evidence="3" id="KW-1185">Reference proteome</keyword>
<keyword evidence="2" id="KW-0132">Cell division</keyword>
<name>A0A917CAK5_9GAMM</name>
<dbReference type="InterPro" id="IPR036810">
    <property type="entry name" value="SMc04008-like_sf"/>
</dbReference>
<dbReference type="RefSeq" id="WP_188446423.1">
    <property type="nucleotide sequence ID" value="NZ_BMFO01000001.1"/>
</dbReference>
<dbReference type="GO" id="GO:0051301">
    <property type="term" value="P:cell division"/>
    <property type="evidence" value="ECO:0007669"/>
    <property type="project" value="UniProtKB-KW"/>
</dbReference>
<dbReference type="Gene3D" id="1.10.3340.10">
    <property type="entry name" value="SMc04008-like"/>
    <property type="match status" value="1"/>
</dbReference>
<dbReference type="InterPro" id="IPR023163">
    <property type="entry name" value="SMc04008-like_domain"/>
</dbReference>
<sequence length="101" mass="11587">MLPDATRTELEAAAFRRLRDHLMQERPDVQNIDLMILAGFCRNCLAQWYQDAAVERGIAMDKDAAREAVYGMPFADWKARHQREASPEQLAAFEAAQRRHG</sequence>
<dbReference type="SUPFAM" id="SSF158757">
    <property type="entry name" value="SMc04008-like"/>
    <property type="match status" value="1"/>
</dbReference>